<evidence type="ECO:0000256" key="2">
    <source>
        <dbReference type="SAM" id="SignalP"/>
    </source>
</evidence>
<evidence type="ECO:0000313" key="5">
    <source>
        <dbReference type="Proteomes" id="UP000276770"/>
    </source>
</evidence>
<dbReference type="Pfam" id="PF19701">
    <property type="entry name" value="DUF6199"/>
    <property type="match status" value="1"/>
</dbReference>
<keyword evidence="1" id="KW-0812">Transmembrane</keyword>
<feature type="domain" description="DUF6199" evidence="3">
    <location>
        <begin position="111"/>
        <end position="166"/>
    </location>
</feature>
<keyword evidence="5" id="KW-1185">Reference proteome</keyword>
<keyword evidence="2" id="KW-0732">Signal</keyword>
<evidence type="ECO:0000256" key="1">
    <source>
        <dbReference type="SAM" id="Phobius"/>
    </source>
</evidence>
<accession>A0A3L7JUK4</accession>
<feature type="chain" id="PRO_5018011193" description="DUF6199 domain-containing protein" evidence="2">
    <location>
        <begin position="23"/>
        <end position="167"/>
    </location>
</feature>
<dbReference type="RefSeq" id="WP_121682001.1">
    <property type="nucleotide sequence ID" value="NZ_RCVZ01000015.1"/>
</dbReference>
<keyword evidence="1" id="KW-0472">Membrane</keyword>
<evidence type="ECO:0000313" key="4">
    <source>
        <dbReference type="EMBL" id="RLQ93311.1"/>
    </source>
</evidence>
<feature type="transmembrane region" description="Helical" evidence="1">
    <location>
        <begin position="150"/>
        <end position="166"/>
    </location>
</feature>
<sequence>MYKKIGMFFCFMILVTGMTAKAEDYKSIDLKNGETAKVYLEVYGPGDYRYDVELQNGKRYFVQHVGRNTTNGGVKGITDQEKKMAEKAIDLYEKEYGPPKTDIQNSGKNPIGFLVSFLGLFFIMAPRLAWYLETAWKKERSTASSRVIKTNRIAGVILFIIGILIIY</sequence>
<proteinExistence type="predicted"/>
<reference evidence="4 5" key="1">
    <citation type="submission" date="2018-10" db="EMBL/GenBank/DDBJ databases">
        <title>Falsibacillus sp. genome draft.</title>
        <authorList>
            <person name="Shi S."/>
        </authorList>
    </citation>
    <scope>NUCLEOTIDE SEQUENCE [LARGE SCALE GENOMIC DNA]</scope>
    <source>
        <strain evidence="4 5">GY 10110</strain>
    </source>
</reference>
<dbReference type="Proteomes" id="UP000276770">
    <property type="component" value="Unassembled WGS sequence"/>
</dbReference>
<dbReference type="EMBL" id="RCVZ01000015">
    <property type="protein sequence ID" value="RLQ93311.1"/>
    <property type="molecule type" value="Genomic_DNA"/>
</dbReference>
<evidence type="ECO:0000259" key="3">
    <source>
        <dbReference type="Pfam" id="PF19701"/>
    </source>
</evidence>
<dbReference type="AlphaFoldDB" id="A0A3L7JUK4"/>
<gene>
    <name evidence="4" type="ORF">D9X91_17770</name>
</gene>
<name>A0A3L7JUK4_9BACI</name>
<organism evidence="4 5">
    <name type="scientific">Falsibacillus albus</name>
    <dbReference type="NCBI Taxonomy" id="2478915"/>
    <lineage>
        <taxon>Bacteria</taxon>
        <taxon>Bacillati</taxon>
        <taxon>Bacillota</taxon>
        <taxon>Bacilli</taxon>
        <taxon>Bacillales</taxon>
        <taxon>Bacillaceae</taxon>
        <taxon>Falsibacillus</taxon>
    </lineage>
</organism>
<keyword evidence="1" id="KW-1133">Transmembrane helix</keyword>
<feature type="signal peptide" evidence="2">
    <location>
        <begin position="1"/>
        <end position="22"/>
    </location>
</feature>
<protein>
    <recommendedName>
        <fullName evidence="3">DUF6199 domain-containing protein</fullName>
    </recommendedName>
</protein>
<feature type="transmembrane region" description="Helical" evidence="1">
    <location>
        <begin position="111"/>
        <end position="130"/>
    </location>
</feature>
<comment type="caution">
    <text evidence="4">The sequence shown here is derived from an EMBL/GenBank/DDBJ whole genome shotgun (WGS) entry which is preliminary data.</text>
</comment>
<dbReference type="InterPro" id="IPR045679">
    <property type="entry name" value="DUF6199"/>
</dbReference>
<dbReference type="OrthoDB" id="2088419at2"/>